<dbReference type="EMBL" id="GBRH01283292">
    <property type="protein sequence ID" value="JAD14603.1"/>
    <property type="molecule type" value="Transcribed_RNA"/>
</dbReference>
<sequence length="10" mass="1247">MAARDREWGR</sequence>
<protein>
    <submittedName>
        <fullName evidence="1">Calcium-dependent protein kinase, isoform AK1</fullName>
    </submittedName>
</protein>
<dbReference type="GO" id="GO:0016301">
    <property type="term" value="F:kinase activity"/>
    <property type="evidence" value="ECO:0007669"/>
    <property type="project" value="UniProtKB-KW"/>
</dbReference>
<proteinExistence type="predicted"/>
<name>A0A0A8XPT2_ARUDO</name>
<organism evidence="1">
    <name type="scientific">Arundo donax</name>
    <name type="common">Giant reed</name>
    <name type="synonym">Donax arundinaceus</name>
    <dbReference type="NCBI Taxonomy" id="35708"/>
    <lineage>
        <taxon>Eukaryota</taxon>
        <taxon>Viridiplantae</taxon>
        <taxon>Streptophyta</taxon>
        <taxon>Embryophyta</taxon>
        <taxon>Tracheophyta</taxon>
        <taxon>Spermatophyta</taxon>
        <taxon>Magnoliopsida</taxon>
        <taxon>Liliopsida</taxon>
        <taxon>Poales</taxon>
        <taxon>Poaceae</taxon>
        <taxon>PACMAD clade</taxon>
        <taxon>Arundinoideae</taxon>
        <taxon>Arundineae</taxon>
        <taxon>Arundo</taxon>
    </lineage>
</organism>
<reference evidence="1" key="1">
    <citation type="submission" date="2014-09" db="EMBL/GenBank/DDBJ databases">
        <authorList>
            <person name="Magalhaes I.L.F."/>
            <person name="Oliveira U."/>
            <person name="Santos F.R."/>
            <person name="Vidigal T.H.D.A."/>
            <person name="Brescovit A.D."/>
            <person name="Santos A.J."/>
        </authorList>
    </citation>
    <scope>NUCLEOTIDE SEQUENCE</scope>
    <source>
        <tissue evidence="1">Shoot tissue taken approximately 20 cm above the soil surface</tissue>
    </source>
</reference>
<accession>A0A0A8XPT2</accession>
<evidence type="ECO:0000313" key="1">
    <source>
        <dbReference type="EMBL" id="JAD14603.1"/>
    </source>
</evidence>
<keyword evidence="1" id="KW-0808">Transferase</keyword>
<reference evidence="1" key="2">
    <citation type="journal article" date="2015" name="Data Brief">
        <title>Shoot transcriptome of the giant reed, Arundo donax.</title>
        <authorList>
            <person name="Barrero R.A."/>
            <person name="Guerrero F.D."/>
            <person name="Moolhuijzen P."/>
            <person name="Goolsby J.A."/>
            <person name="Tidwell J."/>
            <person name="Bellgard S.E."/>
            <person name="Bellgard M.I."/>
        </authorList>
    </citation>
    <scope>NUCLEOTIDE SEQUENCE</scope>
    <source>
        <tissue evidence="1">Shoot tissue taken approximately 20 cm above the soil surface</tissue>
    </source>
</reference>
<keyword evidence="1" id="KW-0418">Kinase</keyword>